<reference evidence="1" key="1">
    <citation type="journal article" date="2014" name="Genome Biol. Evol.">
        <title>Pangenome evidence for extensive interdomain horizontal transfer affecting lineage core and shell genes in uncultured planktonic thaumarchaeota and euryarchaeota.</title>
        <authorList>
            <person name="Deschamps P."/>
            <person name="Zivanovic Y."/>
            <person name="Moreira D."/>
            <person name="Rodriguez-Valera F."/>
            <person name="Lopez-Garcia P."/>
        </authorList>
    </citation>
    <scope>NUCLEOTIDE SEQUENCE</scope>
</reference>
<sequence>MSPGIGLMDRRLKTEKDAISLATSGVLKNYKVTASNIVILETKYDNDAGDWYVALGWKDKRVIVKMDSVLATITEIKEI</sequence>
<accession>A0A075HV35</accession>
<dbReference type="EMBL" id="KF901089">
    <property type="protein sequence ID" value="AIF17698.1"/>
    <property type="molecule type" value="Genomic_DNA"/>
</dbReference>
<dbReference type="AlphaFoldDB" id="A0A075HV35"/>
<proteinExistence type="predicted"/>
<evidence type="ECO:0000313" key="1">
    <source>
        <dbReference type="EMBL" id="AIF17698.1"/>
    </source>
</evidence>
<organism evidence="1">
    <name type="scientific">uncultured marine thaumarchaeote KM3_78_E10</name>
    <dbReference type="NCBI Taxonomy" id="1456292"/>
    <lineage>
        <taxon>Archaea</taxon>
        <taxon>Nitrososphaerota</taxon>
        <taxon>environmental samples</taxon>
    </lineage>
</organism>
<protein>
    <submittedName>
        <fullName evidence="1">Uncharacterized protein</fullName>
    </submittedName>
</protein>
<name>A0A075HV35_9ARCH</name>